<evidence type="ECO:0000313" key="2">
    <source>
        <dbReference type="Proteomes" id="UP001196413"/>
    </source>
</evidence>
<reference evidence="1" key="1">
    <citation type="submission" date="2021-06" db="EMBL/GenBank/DDBJ databases">
        <title>Parelaphostrongylus tenuis whole genome reference sequence.</title>
        <authorList>
            <person name="Garwood T.J."/>
            <person name="Larsen P.A."/>
            <person name="Fountain-Jones N.M."/>
            <person name="Garbe J.R."/>
            <person name="Macchietto M.G."/>
            <person name="Kania S.A."/>
            <person name="Gerhold R.W."/>
            <person name="Richards J.E."/>
            <person name="Wolf T.M."/>
        </authorList>
    </citation>
    <scope>NUCLEOTIDE SEQUENCE</scope>
    <source>
        <strain evidence="1">MNPRO001-30</strain>
        <tissue evidence="1">Meninges</tissue>
    </source>
</reference>
<comment type="caution">
    <text evidence="1">The sequence shown here is derived from an EMBL/GenBank/DDBJ whole genome shotgun (WGS) entry which is preliminary data.</text>
</comment>
<gene>
    <name evidence="1" type="ORF">KIN20_005625</name>
</gene>
<evidence type="ECO:0000313" key="1">
    <source>
        <dbReference type="EMBL" id="KAJ1349942.1"/>
    </source>
</evidence>
<sequence length="99" mass="11350">MTSTCLCRKSGRQSECVVITRQWSQEAVQRDVDFFKFVEQHSVPVFVAEKDKQVGERAMLPGSKRNAEEFNTSMTRSPLMYDYSTPTTFVIDDDEESNA</sequence>
<protein>
    <submittedName>
        <fullName evidence="1">Uncharacterized protein</fullName>
    </submittedName>
</protein>
<dbReference type="EMBL" id="JAHQIW010000775">
    <property type="protein sequence ID" value="KAJ1349942.1"/>
    <property type="molecule type" value="Genomic_DNA"/>
</dbReference>
<dbReference type="Proteomes" id="UP001196413">
    <property type="component" value="Unassembled WGS sequence"/>
</dbReference>
<keyword evidence="2" id="KW-1185">Reference proteome</keyword>
<dbReference type="AlphaFoldDB" id="A0AAD5MJ69"/>
<name>A0AAD5MJ69_PARTN</name>
<accession>A0AAD5MJ69</accession>
<organism evidence="1 2">
    <name type="scientific">Parelaphostrongylus tenuis</name>
    <name type="common">Meningeal worm</name>
    <dbReference type="NCBI Taxonomy" id="148309"/>
    <lineage>
        <taxon>Eukaryota</taxon>
        <taxon>Metazoa</taxon>
        <taxon>Ecdysozoa</taxon>
        <taxon>Nematoda</taxon>
        <taxon>Chromadorea</taxon>
        <taxon>Rhabditida</taxon>
        <taxon>Rhabditina</taxon>
        <taxon>Rhabditomorpha</taxon>
        <taxon>Strongyloidea</taxon>
        <taxon>Metastrongylidae</taxon>
        <taxon>Parelaphostrongylus</taxon>
    </lineage>
</organism>
<proteinExistence type="predicted"/>